<gene>
    <name evidence="4" type="ORF">ERX46_08945</name>
</gene>
<protein>
    <submittedName>
        <fullName evidence="4">Uncharacterized protein</fullName>
    </submittedName>
</protein>
<feature type="signal peptide" evidence="3">
    <location>
        <begin position="1"/>
        <end position="22"/>
    </location>
</feature>
<dbReference type="GO" id="GO:0006355">
    <property type="term" value="P:regulation of DNA-templated transcription"/>
    <property type="evidence" value="ECO:0007669"/>
    <property type="project" value="InterPro"/>
</dbReference>
<dbReference type="SMART" id="SM00028">
    <property type="entry name" value="TPR"/>
    <property type="match status" value="4"/>
</dbReference>
<evidence type="ECO:0000256" key="2">
    <source>
        <dbReference type="SAM" id="Phobius"/>
    </source>
</evidence>
<proteinExistence type="predicted"/>
<keyword evidence="2" id="KW-0812">Transmembrane</keyword>
<keyword evidence="5" id="KW-1185">Reference proteome</keyword>
<name>A0A4Q4KLV6_9FLAO</name>
<dbReference type="Gene3D" id="1.10.10.10">
    <property type="entry name" value="Winged helix-like DNA-binding domain superfamily/Winged helix DNA-binding domain"/>
    <property type="match status" value="1"/>
</dbReference>
<organism evidence="4 5">
    <name type="scientific">Brumimicrobium glaciale</name>
    <dbReference type="NCBI Taxonomy" id="200475"/>
    <lineage>
        <taxon>Bacteria</taxon>
        <taxon>Pseudomonadati</taxon>
        <taxon>Bacteroidota</taxon>
        <taxon>Flavobacteriia</taxon>
        <taxon>Flavobacteriales</taxon>
        <taxon>Crocinitomicaceae</taxon>
        <taxon>Brumimicrobium</taxon>
    </lineage>
</organism>
<dbReference type="SUPFAM" id="SSF46894">
    <property type="entry name" value="C-terminal effector domain of the bipartite response regulators"/>
    <property type="match status" value="1"/>
</dbReference>
<evidence type="ECO:0000313" key="4">
    <source>
        <dbReference type="EMBL" id="RYM34078.1"/>
    </source>
</evidence>
<dbReference type="SUPFAM" id="SSF48452">
    <property type="entry name" value="TPR-like"/>
    <property type="match status" value="1"/>
</dbReference>
<dbReference type="InterPro" id="IPR011990">
    <property type="entry name" value="TPR-like_helical_dom_sf"/>
</dbReference>
<keyword evidence="2" id="KW-1133">Transmembrane helix</keyword>
<dbReference type="AlphaFoldDB" id="A0A4Q4KLV6"/>
<dbReference type="InterPro" id="IPR019734">
    <property type="entry name" value="TPR_rpt"/>
</dbReference>
<dbReference type="EMBL" id="SETE01000003">
    <property type="protein sequence ID" value="RYM34078.1"/>
    <property type="molecule type" value="Genomic_DNA"/>
</dbReference>
<feature type="chain" id="PRO_5020706371" evidence="3">
    <location>
        <begin position="23"/>
        <end position="547"/>
    </location>
</feature>
<keyword evidence="1" id="KW-0175">Coiled coil</keyword>
<keyword evidence="2" id="KW-0472">Membrane</keyword>
<evidence type="ECO:0000256" key="3">
    <source>
        <dbReference type="SAM" id="SignalP"/>
    </source>
</evidence>
<dbReference type="GO" id="GO:0003677">
    <property type="term" value="F:DNA binding"/>
    <property type="evidence" value="ECO:0007669"/>
    <property type="project" value="InterPro"/>
</dbReference>
<feature type="transmembrane region" description="Helical" evidence="2">
    <location>
        <begin position="359"/>
        <end position="381"/>
    </location>
</feature>
<evidence type="ECO:0000256" key="1">
    <source>
        <dbReference type="SAM" id="Coils"/>
    </source>
</evidence>
<dbReference type="InterPro" id="IPR036388">
    <property type="entry name" value="WH-like_DNA-bd_sf"/>
</dbReference>
<sequence length="547" mass="64397">MRQKRLLLILFYIFYLVSNSHAITQESEEITNLSALEKTEQPSIHKEKELLDFIKVGNKDVFESNNAYVSFITKKAALFKGSNTIVYAEICFEIAKKLTKDNEPYQAYEYLDVVSNILKENDISEISFAAEFYEMKGTYFYDFRRYEESRILLLKALKQQKEESTLKISMINTLGLIHKKLGDIDSSIYYFNKGLKLATKIDNNEWIGIINGNLGFIYYLNGDLISARKCLILDKELSLKNEQTESALNALALLIEIELNGGRFDLVETYMKTLDSLIPQVTDYYSVMRYHYIKTIYWEHLKEYKLAYESYQQSVLYKDSSGREYDQLNLQNMIFQIKFQKNRNESELLIEKEKRTGQLYYGIAIILSVIILACIYIIYLMRKRKIYEHKILELEKEKIRTELKKNEEELNKILENLVVKNDIIDTLNQEINKREVSDENLTLQKEKEVIYEKINTFTLLTENDLLEFKHLFDKIHPSFYDSLIQKQDDLTNSETRLAMLIKLNLSSLEMSRILGISQDSVRKSNLRLRKKLSIESQKELIQFIKTV</sequence>
<feature type="coiled-coil region" evidence="1">
    <location>
        <begin position="384"/>
        <end position="420"/>
    </location>
</feature>
<keyword evidence="3" id="KW-0732">Signal</keyword>
<dbReference type="Gene3D" id="1.25.40.10">
    <property type="entry name" value="Tetratricopeptide repeat domain"/>
    <property type="match status" value="1"/>
</dbReference>
<comment type="caution">
    <text evidence="4">The sequence shown here is derived from an EMBL/GenBank/DDBJ whole genome shotgun (WGS) entry which is preliminary data.</text>
</comment>
<dbReference type="Proteomes" id="UP000293952">
    <property type="component" value="Unassembled WGS sequence"/>
</dbReference>
<reference evidence="4 5" key="1">
    <citation type="submission" date="2019-02" db="EMBL/GenBank/DDBJ databases">
        <title>Genome sequence of the sea-ice species Brumimicrobium glaciale.</title>
        <authorList>
            <person name="Bowman J.P."/>
        </authorList>
    </citation>
    <scope>NUCLEOTIDE SEQUENCE [LARGE SCALE GENOMIC DNA]</scope>
    <source>
        <strain evidence="4 5">IC156</strain>
    </source>
</reference>
<dbReference type="InterPro" id="IPR016032">
    <property type="entry name" value="Sig_transdc_resp-reg_C-effctor"/>
</dbReference>
<accession>A0A4Q4KLV6</accession>
<evidence type="ECO:0000313" key="5">
    <source>
        <dbReference type="Proteomes" id="UP000293952"/>
    </source>
</evidence>